<comment type="caution">
    <text evidence="2">The sequence shown here is derived from an EMBL/GenBank/DDBJ whole genome shotgun (WGS) entry which is preliminary data.</text>
</comment>
<accession>A0ABV9T1X2</accession>
<dbReference type="Proteomes" id="UP001595818">
    <property type="component" value="Unassembled WGS sequence"/>
</dbReference>
<keyword evidence="1" id="KW-0732">Signal</keyword>
<evidence type="ECO:0008006" key="4">
    <source>
        <dbReference type="Google" id="ProtNLM"/>
    </source>
</evidence>
<evidence type="ECO:0000313" key="3">
    <source>
        <dbReference type="Proteomes" id="UP001595818"/>
    </source>
</evidence>
<sequence>MKYIFAALLAFMICCCTACSEAEEPHMECEVEPVAGDDNDVTGTWKLVIGEHVFDPAAPRMEDYSCDNIIYHFRDDGLLSISSDVEDHLGAFGDGQPYELVEDTIYATDGFLLKLGSGSSTINYLCSILEGVMELDDRPLEGPLLTLVRVTQEAS</sequence>
<dbReference type="EMBL" id="JBHSJJ010000007">
    <property type="protein sequence ID" value="MFC4872722.1"/>
    <property type="molecule type" value="Genomic_DNA"/>
</dbReference>
<organism evidence="2 3">
    <name type="scientific">Negadavirga shengliensis</name>
    <dbReference type="NCBI Taxonomy" id="1389218"/>
    <lineage>
        <taxon>Bacteria</taxon>
        <taxon>Pseudomonadati</taxon>
        <taxon>Bacteroidota</taxon>
        <taxon>Cytophagia</taxon>
        <taxon>Cytophagales</taxon>
        <taxon>Cyclobacteriaceae</taxon>
        <taxon>Negadavirga</taxon>
    </lineage>
</organism>
<evidence type="ECO:0000256" key="1">
    <source>
        <dbReference type="SAM" id="SignalP"/>
    </source>
</evidence>
<dbReference type="RefSeq" id="WP_377065305.1">
    <property type="nucleotide sequence ID" value="NZ_JBHSJJ010000007.1"/>
</dbReference>
<protein>
    <recommendedName>
        <fullName evidence="4">Lipocalin-like domain-containing protein</fullName>
    </recommendedName>
</protein>
<reference evidence="3" key="1">
    <citation type="journal article" date="2019" name="Int. J. Syst. Evol. Microbiol.">
        <title>The Global Catalogue of Microorganisms (GCM) 10K type strain sequencing project: providing services to taxonomists for standard genome sequencing and annotation.</title>
        <authorList>
            <consortium name="The Broad Institute Genomics Platform"/>
            <consortium name="The Broad Institute Genome Sequencing Center for Infectious Disease"/>
            <person name="Wu L."/>
            <person name="Ma J."/>
        </authorList>
    </citation>
    <scope>NUCLEOTIDE SEQUENCE [LARGE SCALE GENOMIC DNA]</scope>
    <source>
        <strain evidence="3">CGMCC 4.7466</strain>
    </source>
</reference>
<keyword evidence="3" id="KW-1185">Reference proteome</keyword>
<name>A0ABV9T1X2_9BACT</name>
<proteinExistence type="predicted"/>
<evidence type="ECO:0000313" key="2">
    <source>
        <dbReference type="EMBL" id="MFC4872722.1"/>
    </source>
</evidence>
<gene>
    <name evidence="2" type="ORF">ACFPFU_13585</name>
</gene>
<feature type="chain" id="PRO_5046360015" description="Lipocalin-like domain-containing protein" evidence="1">
    <location>
        <begin position="23"/>
        <end position="155"/>
    </location>
</feature>
<feature type="signal peptide" evidence="1">
    <location>
        <begin position="1"/>
        <end position="22"/>
    </location>
</feature>